<evidence type="ECO:0000313" key="14">
    <source>
        <dbReference type="EMBL" id="SSX25789.1"/>
    </source>
</evidence>
<comment type="cofactor">
    <cofactor evidence="11">
        <name>FAD</name>
        <dbReference type="ChEBI" id="CHEBI:57692"/>
    </cofactor>
    <text evidence="11">Binds 1 FAD per subunit.</text>
</comment>
<keyword evidence="9 11" id="KW-0627">Porphyrin biosynthesis</keyword>
<evidence type="ECO:0000256" key="5">
    <source>
        <dbReference type="ARBA" id="ARBA00022630"/>
    </source>
</evidence>
<dbReference type="InterPro" id="IPR050464">
    <property type="entry name" value="Zeta_carotene_desat/Oxidored"/>
</dbReference>
<dbReference type="GO" id="GO:0004729">
    <property type="term" value="F:oxygen-dependent protoporphyrinogen oxidase activity"/>
    <property type="evidence" value="ECO:0007669"/>
    <property type="project" value="UniProtKB-UniRule"/>
</dbReference>
<evidence type="ECO:0000256" key="3">
    <source>
        <dbReference type="ARBA" id="ARBA00010551"/>
    </source>
</evidence>
<dbReference type="SUPFAM" id="SSF54373">
    <property type="entry name" value="FAD-linked reductases, C-terminal domain"/>
    <property type="match status" value="1"/>
</dbReference>
<organism evidence="13">
    <name type="scientific">Culicoides sonorensis</name>
    <name type="common">Biting midge</name>
    <dbReference type="NCBI Taxonomy" id="179676"/>
    <lineage>
        <taxon>Eukaryota</taxon>
        <taxon>Metazoa</taxon>
        <taxon>Ecdysozoa</taxon>
        <taxon>Arthropoda</taxon>
        <taxon>Hexapoda</taxon>
        <taxon>Insecta</taxon>
        <taxon>Pterygota</taxon>
        <taxon>Neoptera</taxon>
        <taxon>Endopterygota</taxon>
        <taxon>Diptera</taxon>
        <taxon>Nematocera</taxon>
        <taxon>Chironomoidea</taxon>
        <taxon>Ceratopogonidae</taxon>
        <taxon>Ceratopogoninae</taxon>
        <taxon>Culicoides</taxon>
        <taxon>Monoculicoides</taxon>
    </lineage>
</organism>
<dbReference type="Gene3D" id="3.50.50.60">
    <property type="entry name" value="FAD/NAD(P)-binding domain"/>
    <property type="match status" value="1"/>
</dbReference>
<dbReference type="EMBL" id="UFQS01000615">
    <property type="protein sequence ID" value="SSX05429.1"/>
    <property type="molecule type" value="Genomic_DNA"/>
</dbReference>
<evidence type="ECO:0000256" key="7">
    <source>
        <dbReference type="ARBA" id="ARBA00023002"/>
    </source>
</evidence>
<evidence type="ECO:0000256" key="10">
    <source>
        <dbReference type="ARBA" id="ARBA00047554"/>
    </source>
</evidence>
<dbReference type="InterPro" id="IPR004572">
    <property type="entry name" value="Protoporphyrinogen_oxidase"/>
</dbReference>
<evidence type="ECO:0000256" key="9">
    <source>
        <dbReference type="ARBA" id="ARBA00023244"/>
    </source>
</evidence>
<dbReference type="PANTHER" id="PTHR42923:SF3">
    <property type="entry name" value="PROTOPORPHYRINOGEN OXIDASE"/>
    <property type="match status" value="1"/>
</dbReference>
<evidence type="ECO:0000256" key="4">
    <source>
        <dbReference type="ARBA" id="ARBA00012867"/>
    </source>
</evidence>
<dbReference type="PANTHER" id="PTHR42923">
    <property type="entry name" value="PROTOPORPHYRINOGEN OXIDASE"/>
    <property type="match status" value="1"/>
</dbReference>
<accession>A0A336KLR4</accession>
<dbReference type="OMA" id="WFDQWFG"/>
<gene>
    <name evidence="13" type="primary">CSON012740</name>
</gene>
<evidence type="ECO:0000256" key="8">
    <source>
        <dbReference type="ARBA" id="ARBA00023133"/>
    </source>
</evidence>
<dbReference type="AlphaFoldDB" id="A0A336KLR4"/>
<reference evidence="14" key="2">
    <citation type="submission" date="2018-07" db="EMBL/GenBank/DDBJ databases">
        <authorList>
            <person name="Quirk P.G."/>
            <person name="Krulwich T.A."/>
        </authorList>
    </citation>
    <scope>NUCLEOTIDE SEQUENCE</scope>
</reference>
<evidence type="ECO:0000256" key="6">
    <source>
        <dbReference type="ARBA" id="ARBA00022827"/>
    </source>
</evidence>
<dbReference type="InterPro" id="IPR002937">
    <property type="entry name" value="Amino_oxidase"/>
</dbReference>
<dbReference type="FunFam" id="3.50.50.60:FF:000193">
    <property type="entry name" value="Protoporphyrinogen oxidase"/>
    <property type="match status" value="1"/>
</dbReference>
<comment type="function">
    <text evidence="1 11">Catalyzes the 6-electron oxidation of protoporphyrinogen-IX to form protoporphyrin-IX.</text>
</comment>
<sequence length="472" mass="52088">MSTTVIGAGIGGLAAAHYIKKGSIKPIQILEASERVGGWINSKNYDEGFIFEAGPRTIRPRGIPGANTLELIEEIGLSSDVVPISSAHVAARNRMIFANGQLCLLPNSLSSIFKKSPPFSESLANIILNDLKKGVHKKLEDESIYDFVKRRFGQELADYAISPMICGICAGNAKEISVNFLMKEIFAKEQKYGGIIKGVLMSIIKGENKKPRNAIILQTLANRAKNEYWSIYSLNGGLEKFPRKFADFLVKRDIKIKLQTPVEKITFHKDNVIELTSNGETQSTDYVVSSIPSYQLANTIESQHPILAKHLNSIPNVDVAVLNFQYNDPNLIKQPGFGVLVPPIENLPVLGIIFDSCCFSMPNHTVLTVMMGGHWFKKLFGDDPAPEKLVKIAQENIERILGISAEPNMTKVNILRKCIPQYTIGHVKRVIAIRDYIKENNLPLSVCGASYDGVGVNDVILSAREAAKAIWV</sequence>
<comment type="subcellular location">
    <subcellularLocation>
        <location evidence="11">Mitochondrion inner membrane</location>
    </subcellularLocation>
</comment>
<name>A0A336KLR4_CULSO</name>
<evidence type="ECO:0000256" key="2">
    <source>
        <dbReference type="ARBA" id="ARBA00005073"/>
    </source>
</evidence>
<reference evidence="13" key="1">
    <citation type="submission" date="2018-04" db="EMBL/GenBank/DDBJ databases">
        <authorList>
            <person name="Go L.Y."/>
            <person name="Mitchell J.A."/>
        </authorList>
    </citation>
    <scope>NUCLEOTIDE SEQUENCE</scope>
    <source>
        <tissue evidence="13">Whole organism</tissue>
    </source>
</reference>
<comment type="pathway">
    <text evidence="2 11">Porphyrin-containing compound metabolism; protoporphyrin-IX biosynthesis; protoporphyrin-IX from protoporphyrinogen-IX: step 1/1.</text>
</comment>
<comment type="similarity">
    <text evidence="3 11">Belongs to the protoporphyrinogen/coproporphyrinogen oxidase family. Protoporphyrinogen oxidase subfamily.</text>
</comment>
<evidence type="ECO:0000256" key="11">
    <source>
        <dbReference type="RuleBase" id="RU367069"/>
    </source>
</evidence>
<dbReference type="EC" id="1.3.3.4" evidence="4 11"/>
<dbReference type="GO" id="GO:0006782">
    <property type="term" value="P:protoporphyrinogen IX biosynthetic process"/>
    <property type="evidence" value="ECO:0007669"/>
    <property type="project" value="UniProtKB-UniRule"/>
</dbReference>
<keyword evidence="8 11" id="KW-0350">Heme biosynthesis</keyword>
<dbReference type="UniPathway" id="UPA00251">
    <property type="reaction ID" value="UER00324"/>
</dbReference>
<dbReference type="EMBL" id="UFQT01000615">
    <property type="protein sequence ID" value="SSX25789.1"/>
    <property type="molecule type" value="Genomic_DNA"/>
</dbReference>
<keyword evidence="7 11" id="KW-0560">Oxidoreductase</keyword>
<dbReference type="GO" id="GO:0005743">
    <property type="term" value="C:mitochondrial inner membrane"/>
    <property type="evidence" value="ECO:0007669"/>
    <property type="project" value="UniProtKB-SubCell"/>
</dbReference>
<keyword evidence="5 11" id="KW-0285">Flavoprotein</keyword>
<keyword evidence="6 11" id="KW-0274">FAD</keyword>
<dbReference type="NCBIfam" id="TIGR00562">
    <property type="entry name" value="proto_IX_ox"/>
    <property type="match status" value="1"/>
</dbReference>
<comment type="catalytic activity">
    <reaction evidence="10 11">
        <text>protoporphyrinogen IX + 3 O2 = protoporphyrin IX + 3 H2O2</text>
        <dbReference type="Rhea" id="RHEA:25576"/>
        <dbReference type="ChEBI" id="CHEBI:15379"/>
        <dbReference type="ChEBI" id="CHEBI:16240"/>
        <dbReference type="ChEBI" id="CHEBI:57306"/>
        <dbReference type="ChEBI" id="CHEBI:57307"/>
        <dbReference type="EC" id="1.3.3.4"/>
    </reaction>
</comment>
<dbReference type="InterPro" id="IPR036188">
    <property type="entry name" value="FAD/NAD-bd_sf"/>
</dbReference>
<evidence type="ECO:0000259" key="12">
    <source>
        <dbReference type="Pfam" id="PF01593"/>
    </source>
</evidence>
<dbReference type="Pfam" id="PF01593">
    <property type="entry name" value="Amino_oxidase"/>
    <property type="match status" value="1"/>
</dbReference>
<evidence type="ECO:0000313" key="13">
    <source>
        <dbReference type="EMBL" id="SSX05429.1"/>
    </source>
</evidence>
<dbReference type="SUPFAM" id="SSF51905">
    <property type="entry name" value="FAD/NAD(P)-binding domain"/>
    <property type="match status" value="1"/>
</dbReference>
<protein>
    <recommendedName>
        <fullName evidence="4 11">Protoporphyrinogen oxidase</fullName>
        <ecNumber evidence="4 11">1.3.3.4</ecNumber>
    </recommendedName>
</protein>
<dbReference type="VEuPathDB" id="VectorBase:CSON012740"/>
<evidence type="ECO:0000256" key="1">
    <source>
        <dbReference type="ARBA" id="ARBA00002600"/>
    </source>
</evidence>
<proteinExistence type="inferred from homology"/>
<feature type="domain" description="Amine oxidase" evidence="12">
    <location>
        <begin position="10"/>
        <end position="470"/>
    </location>
</feature>